<organism evidence="4">
    <name type="scientific">marine sediment metagenome</name>
    <dbReference type="NCBI Taxonomy" id="412755"/>
    <lineage>
        <taxon>unclassified sequences</taxon>
        <taxon>metagenomes</taxon>
        <taxon>ecological metagenomes</taxon>
    </lineage>
</organism>
<dbReference type="InterPro" id="IPR001320">
    <property type="entry name" value="Iontro_rcpt_C"/>
</dbReference>
<comment type="subcellular location">
    <subcellularLocation>
        <location evidence="1">Cell envelope</location>
    </subcellularLocation>
</comment>
<dbReference type="InterPro" id="IPR001638">
    <property type="entry name" value="Solute-binding_3/MltF_N"/>
</dbReference>
<name>A0A0F9FQ63_9ZZZZ</name>
<feature type="domain" description="HTH cro/C1-type" evidence="3">
    <location>
        <begin position="72"/>
        <end position="90"/>
    </location>
</feature>
<dbReference type="PANTHER" id="PTHR35936:SF17">
    <property type="entry name" value="ARGININE-BINDING EXTRACELLULAR PROTEIN ARTP"/>
    <property type="match status" value="1"/>
</dbReference>
<dbReference type="InterPro" id="IPR018313">
    <property type="entry name" value="SBP_3_CS"/>
</dbReference>
<keyword evidence="2" id="KW-0732">Signal</keyword>
<dbReference type="Gene3D" id="3.40.190.10">
    <property type="entry name" value="Periplasmic binding protein-like II"/>
    <property type="match status" value="2"/>
</dbReference>
<dbReference type="PANTHER" id="PTHR35936">
    <property type="entry name" value="MEMBRANE-BOUND LYTIC MUREIN TRANSGLYCOSYLASE F"/>
    <property type="match status" value="1"/>
</dbReference>
<comment type="caution">
    <text evidence="4">The sequence shown here is derived from an EMBL/GenBank/DDBJ whole genome shotgun (WGS) entry which is preliminary data.</text>
</comment>
<dbReference type="GO" id="GO:0016020">
    <property type="term" value="C:membrane"/>
    <property type="evidence" value="ECO:0007669"/>
    <property type="project" value="InterPro"/>
</dbReference>
<evidence type="ECO:0000256" key="2">
    <source>
        <dbReference type="ARBA" id="ARBA00022729"/>
    </source>
</evidence>
<dbReference type="GO" id="GO:0015276">
    <property type="term" value="F:ligand-gated monoatomic ion channel activity"/>
    <property type="evidence" value="ECO:0007669"/>
    <property type="project" value="InterPro"/>
</dbReference>
<dbReference type="PROSITE" id="PS51257">
    <property type="entry name" value="PROKAR_LIPOPROTEIN"/>
    <property type="match status" value="1"/>
</dbReference>
<accession>A0A0F9FQ63</accession>
<dbReference type="AlphaFoldDB" id="A0A0F9FQ63"/>
<protein>
    <recommendedName>
        <fullName evidence="3">HTH cro/C1-type domain-containing protein</fullName>
    </recommendedName>
</protein>
<dbReference type="SMART" id="SM00062">
    <property type="entry name" value="PBPb"/>
    <property type="match status" value="1"/>
</dbReference>
<dbReference type="SUPFAM" id="SSF53850">
    <property type="entry name" value="Periplasmic binding protein-like II"/>
    <property type="match status" value="1"/>
</dbReference>
<dbReference type="PROSITE" id="PS50943">
    <property type="entry name" value="HTH_CROC1"/>
    <property type="match status" value="1"/>
</dbReference>
<dbReference type="SMART" id="SM00079">
    <property type="entry name" value="PBPe"/>
    <property type="match status" value="1"/>
</dbReference>
<dbReference type="PROSITE" id="PS01039">
    <property type="entry name" value="SBP_BACTERIAL_3"/>
    <property type="match status" value="1"/>
</dbReference>
<dbReference type="Pfam" id="PF00497">
    <property type="entry name" value="SBP_bac_3"/>
    <property type="match status" value="1"/>
</dbReference>
<dbReference type="CDD" id="cd01004">
    <property type="entry name" value="PBP2_MidA_like"/>
    <property type="match status" value="1"/>
</dbReference>
<dbReference type="EMBL" id="LAZR01020499">
    <property type="protein sequence ID" value="KKL88669.1"/>
    <property type="molecule type" value="Genomic_DNA"/>
</dbReference>
<proteinExistence type="predicted"/>
<dbReference type="GO" id="GO:0030313">
    <property type="term" value="C:cell envelope"/>
    <property type="evidence" value="ECO:0007669"/>
    <property type="project" value="UniProtKB-SubCell"/>
</dbReference>
<reference evidence="4" key="1">
    <citation type="journal article" date="2015" name="Nature">
        <title>Complex archaea that bridge the gap between prokaryotes and eukaryotes.</title>
        <authorList>
            <person name="Spang A."/>
            <person name="Saw J.H."/>
            <person name="Jorgensen S.L."/>
            <person name="Zaremba-Niedzwiedzka K."/>
            <person name="Martijn J."/>
            <person name="Lind A.E."/>
            <person name="van Eijk R."/>
            <person name="Schleper C."/>
            <person name="Guy L."/>
            <person name="Ettema T.J."/>
        </authorList>
    </citation>
    <scope>NUCLEOTIDE SEQUENCE</scope>
</reference>
<gene>
    <name evidence="4" type="ORF">LCGC14_1922400</name>
</gene>
<dbReference type="InterPro" id="IPR001387">
    <property type="entry name" value="Cro/C1-type_HTH"/>
</dbReference>
<evidence type="ECO:0000313" key="4">
    <source>
        <dbReference type="EMBL" id="KKL88669.1"/>
    </source>
</evidence>
<evidence type="ECO:0000259" key="3">
    <source>
        <dbReference type="PROSITE" id="PS50943"/>
    </source>
</evidence>
<sequence length="275" mass="29356">MLPRSFSRYLLVFAVLALASALAFAACGDDEEGVDVSGVPELQDGVLNVGADIAYAPFEFYQEGTEIEDGLDIDLAKAIADALGVEIEFLNTGWDGIIPALQTEDFDVIMSAMTITDERSEVIDFVAYITVGTGIVVPSGNPNNIQTLDDLCGLSVAVQVGTIQVDMLEEQNDSCDDPIDIVVFDNNPLAVTDLRTGGTDANFSDYPVAAEDAEKSEGDLEVVETQIAPEPYGIGVRTESTELKDAIADAIQAIMDSGEYDDILADWDLEAVALQ</sequence>
<evidence type="ECO:0000256" key="1">
    <source>
        <dbReference type="ARBA" id="ARBA00004196"/>
    </source>
</evidence>